<name>A0ABN0ZEF7_9ACTN</name>
<evidence type="ECO:0000256" key="1">
    <source>
        <dbReference type="SAM" id="MobiDB-lite"/>
    </source>
</evidence>
<keyword evidence="3" id="KW-1185">Reference proteome</keyword>
<feature type="compositionally biased region" description="Polar residues" evidence="1">
    <location>
        <begin position="38"/>
        <end position="49"/>
    </location>
</feature>
<evidence type="ECO:0008006" key="4">
    <source>
        <dbReference type="Google" id="ProtNLM"/>
    </source>
</evidence>
<dbReference type="InterPro" id="IPR045998">
    <property type="entry name" value="DUF5954"/>
</dbReference>
<accession>A0ABN0ZEF7</accession>
<feature type="region of interest" description="Disordered" evidence="1">
    <location>
        <begin position="1"/>
        <end position="67"/>
    </location>
</feature>
<sequence>MPTERANQLKAGGTVHQNCRARRLLRRGPDGPGNPRPSDTNSHPLSQLHPSLDEESTVHYSHENDEA</sequence>
<comment type="caution">
    <text evidence="2">The sequence shown here is derived from an EMBL/GenBank/DDBJ whole genome shotgun (WGS) entry which is preliminary data.</text>
</comment>
<reference evidence="2 3" key="1">
    <citation type="journal article" date="2019" name="Int. J. Syst. Evol. Microbiol.">
        <title>The Global Catalogue of Microorganisms (GCM) 10K type strain sequencing project: providing services to taxonomists for standard genome sequencing and annotation.</title>
        <authorList>
            <consortium name="The Broad Institute Genomics Platform"/>
            <consortium name="The Broad Institute Genome Sequencing Center for Infectious Disease"/>
            <person name="Wu L."/>
            <person name="Ma J."/>
        </authorList>
    </citation>
    <scope>NUCLEOTIDE SEQUENCE [LARGE SCALE GENOMIC DNA]</scope>
    <source>
        <strain evidence="2 3">JCM 10649</strain>
    </source>
</reference>
<evidence type="ECO:0000313" key="3">
    <source>
        <dbReference type="Proteomes" id="UP001499895"/>
    </source>
</evidence>
<proteinExistence type="predicted"/>
<feature type="compositionally biased region" description="Basic and acidic residues" evidence="1">
    <location>
        <begin position="56"/>
        <end position="67"/>
    </location>
</feature>
<gene>
    <name evidence="2" type="ORF">GCM10009544_03580</name>
</gene>
<evidence type="ECO:0000313" key="2">
    <source>
        <dbReference type="EMBL" id="GAA0444043.1"/>
    </source>
</evidence>
<protein>
    <recommendedName>
        <fullName evidence="4">Transposase</fullName>
    </recommendedName>
</protein>
<dbReference type="Proteomes" id="UP001499895">
    <property type="component" value="Unassembled WGS sequence"/>
</dbReference>
<dbReference type="Pfam" id="PF19379">
    <property type="entry name" value="DUF5954"/>
    <property type="match status" value="1"/>
</dbReference>
<organism evidence="2 3">
    <name type="scientific">Streptomyces stramineus</name>
    <dbReference type="NCBI Taxonomy" id="173861"/>
    <lineage>
        <taxon>Bacteria</taxon>
        <taxon>Bacillati</taxon>
        <taxon>Actinomycetota</taxon>
        <taxon>Actinomycetes</taxon>
        <taxon>Kitasatosporales</taxon>
        <taxon>Streptomycetaceae</taxon>
        <taxon>Streptomyces</taxon>
    </lineage>
</organism>
<dbReference type="RefSeq" id="WP_425581445.1">
    <property type="nucleotide sequence ID" value="NZ_BAAAHB010000001.1"/>
</dbReference>
<dbReference type="EMBL" id="BAAAHB010000001">
    <property type="protein sequence ID" value="GAA0444043.1"/>
    <property type="molecule type" value="Genomic_DNA"/>
</dbReference>